<feature type="region of interest" description="Disordered" evidence="1">
    <location>
        <begin position="41"/>
        <end position="73"/>
    </location>
</feature>
<feature type="chain" id="PRO_5001853838" evidence="2">
    <location>
        <begin position="22"/>
        <end position="172"/>
    </location>
</feature>
<dbReference type="eggNOG" id="ENOG502ZRW4">
    <property type="taxonomic scope" value="Bacteria"/>
</dbReference>
<comment type="caution">
    <text evidence="3">The sequence shown here is derived from an EMBL/GenBank/DDBJ whole genome shotgun (WGS) entry which is preliminary data.</text>
</comment>
<evidence type="ECO:0000256" key="2">
    <source>
        <dbReference type="SAM" id="SignalP"/>
    </source>
</evidence>
<sequence length="172" mass="17543">MKIRLKMFSFLLCLLCMSANAGFGAIHHNIKMACKCSPGDQGPPGIDGPDGPTGPDGPDGPPGPQGPPGDPGTQNAVSSCNLFIIDGRIEVPASGSTAGSGPGYTYVAFPDHVELLFTVGLPGWTVQATAEAAPGESAVVSIDNVTYFPAFSIQIDGNATFVNFLATSCLTA</sequence>
<evidence type="ECO:0000313" key="4">
    <source>
        <dbReference type="Proteomes" id="UP000031552"/>
    </source>
</evidence>
<dbReference type="Proteomes" id="UP000031552">
    <property type="component" value="Unassembled WGS sequence"/>
</dbReference>
<reference evidence="3" key="1">
    <citation type="submission" date="2013-12" db="EMBL/GenBank/DDBJ databases">
        <authorList>
            <person name="Linke B."/>
        </authorList>
    </citation>
    <scope>NUCLEOTIDE SEQUENCE [LARGE SCALE GENOMIC DNA]</scope>
    <source>
        <strain evidence="3">CRIB-18</strain>
    </source>
</reference>
<keyword evidence="4" id="KW-1185">Reference proteome</keyword>
<dbReference type="AlphaFoldDB" id="A0A090D243"/>
<reference evidence="3" key="2">
    <citation type="submission" date="2014-09" db="EMBL/GenBank/DDBJ databases">
        <title>Criblamydia sequanensis harbors a mega-plasmid encoding arsenite resistance.</title>
        <authorList>
            <person name="Bertelli C."/>
            <person name="Goesmann A."/>
            <person name="Greub G."/>
        </authorList>
    </citation>
    <scope>NUCLEOTIDE SEQUENCE [LARGE SCALE GENOMIC DNA]</scope>
    <source>
        <strain evidence="3">CRIB-18</strain>
    </source>
</reference>
<organism evidence="3 4">
    <name type="scientific">Candidatus Criblamydia sequanensis CRIB-18</name>
    <dbReference type="NCBI Taxonomy" id="1437425"/>
    <lineage>
        <taxon>Bacteria</taxon>
        <taxon>Pseudomonadati</taxon>
        <taxon>Chlamydiota</taxon>
        <taxon>Chlamydiia</taxon>
        <taxon>Parachlamydiales</taxon>
        <taxon>Candidatus Criblamydiaceae</taxon>
        <taxon>Candidatus Criblamydia</taxon>
    </lineage>
</organism>
<dbReference type="InterPro" id="IPR008160">
    <property type="entry name" value="Collagen"/>
</dbReference>
<feature type="signal peptide" evidence="2">
    <location>
        <begin position="1"/>
        <end position="21"/>
    </location>
</feature>
<evidence type="ECO:0000256" key="1">
    <source>
        <dbReference type="SAM" id="MobiDB-lite"/>
    </source>
</evidence>
<dbReference type="RefSeq" id="WP_202593698.1">
    <property type="nucleotide sequence ID" value="NZ_CCEJ010000007.1"/>
</dbReference>
<dbReference type="STRING" id="1437425.CSEC_1481"/>
<protein>
    <submittedName>
        <fullName evidence="3">Secreted protein</fullName>
    </submittedName>
</protein>
<dbReference type="EMBL" id="CCEJ010000007">
    <property type="protein sequence ID" value="CDR34295.1"/>
    <property type="molecule type" value="Genomic_DNA"/>
</dbReference>
<evidence type="ECO:0000313" key="3">
    <source>
        <dbReference type="EMBL" id="CDR34295.1"/>
    </source>
</evidence>
<name>A0A090D243_9BACT</name>
<proteinExistence type="predicted"/>
<accession>A0A090D243</accession>
<feature type="compositionally biased region" description="Pro residues" evidence="1">
    <location>
        <begin position="58"/>
        <end position="70"/>
    </location>
</feature>
<dbReference type="Pfam" id="PF01391">
    <property type="entry name" value="Collagen"/>
    <property type="match status" value="1"/>
</dbReference>
<gene>
    <name evidence="3" type="ORF">CSEC_1481</name>
</gene>
<keyword evidence="2" id="KW-0732">Signal</keyword>
<feature type="compositionally biased region" description="Low complexity" evidence="1">
    <location>
        <begin position="41"/>
        <end position="50"/>
    </location>
</feature>